<sequence length="93" mass="9096">MGTKMMSQFSVMDTEMLACVEGGGCNWGDFAKAGVGGAARGLQLGIKTGTWQGAATGAAGGVKYGKILGPWGAAIGGIGGAVVCGYLAYTATS</sequence>
<dbReference type="EMBL" id="CABBZR010000001">
    <property type="protein sequence ID" value="VSJ50488.1"/>
    <property type="molecule type" value="Genomic_DNA"/>
</dbReference>
<dbReference type="GO" id="GO:0042742">
    <property type="term" value="P:defense response to bacterium"/>
    <property type="evidence" value="ECO:0007669"/>
    <property type="project" value="InterPro"/>
</dbReference>
<protein>
    <submittedName>
        <fullName evidence="1">Bacteriocin BlpK</fullName>
    </submittedName>
</protein>
<dbReference type="InterPro" id="IPR019493">
    <property type="entry name" value="Bacteriocin_IIb_lactacin-rel"/>
</dbReference>
<dbReference type="Pfam" id="PF10439">
    <property type="entry name" value="Bacteriocin_IIc"/>
    <property type="match status" value="1"/>
</dbReference>
<accession>A0A4N2G3I7</accession>
<organism evidence="1 2">
    <name type="scientific">Streptococcus pneumoniae</name>
    <dbReference type="NCBI Taxonomy" id="1313"/>
    <lineage>
        <taxon>Bacteria</taxon>
        <taxon>Bacillati</taxon>
        <taxon>Bacillota</taxon>
        <taxon>Bacilli</taxon>
        <taxon>Lactobacillales</taxon>
        <taxon>Streptococcaceae</taxon>
        <taxon>Streptococcus</taxon>
    </lineage>
</organism>
<name>A0A4N2G3I7_STREE</name>
<dbReference type="AlphaFoldDB" id="A0A4N2G3I7"/>
<dbReference type="Proteomes" id="UP000314170">
    <property type="component" value="Unassembled WGS sequence"/>
</dbReference>
<proteinExistence type="predicted"/>
<evidence type="ECO:0000313" key="2">
    <source>
        <dbReference type="Proteomes" id="UP000314170"/>
    </source>
</evidence>
<reference evidence="1 2" key="1">
    <citation type="submission" date="2019-04" db="EMBL/GenBank/DDBJ databases">
        <authorList>
            <consortium name="Pathogen Informatics"/>
        </authorList>
    </citation>
    <scope>NUCLEOTIDE SEQUENCE [LARGE SCALE GENOMIC DNA]</scope>
    <source>
        <strain evidence="1 2">GPSC38</strain>
    </source>
</reference>
<evidence type="ECO:0000313" key="1">
    <source>
        <dbReference type="EMBL" id="VSJ50488.1"/>
    </source>
</evidence>
<gene>
    <name evidence="1" type="primary">blpK</name>
    <name evidence="1" type="ORF">SAMEA104154639_00153</name>
</gene>